<accession>A0A0B1SJT5</accession>
<dbReference type="AlphaFoldDB" id="A0A0B1SJT5"/>
<organism evidence="1 2">
    <name type="scientific">Oesophagostomum dentatum</name>
    <name type="common">Nodular worm</name>
    <dbReference type="NCBI Taxonomy" id="61180"/>
    <lineage>
        <taxon>Eukaryota</taxon>
        <taxon>Metazoa</taxon>
        <taxon>Ecdysozoa</taxon>
        <taxon>Nematoda</taxon>
        <taxon>Chromadorea</taxon>
        <taxon>Rhabditida</taxon>
        <taxon>Rhabditina</taxon>
        <taxon>Rhabditomorpha</taxon>
        <taxon>Strongyloidea</taxon>
        <taxon>Strongylidae</taxon>
        <taxon>Oesophagostomum</taxon>
    </lineage>
</organism>
<sequence>MSCEKYSLRISRIVLLKAWKRSINTWKAPLTMLFSAMISKSSSQPKPTNSAL</sequence>
<name>A0A0B1SJT5_OESDE</name>
<dbReference type="EMBL" id="KN565099">
    <property type="protein sequence ID" value="KHJ85159.1"/>
    <property type="molecule type" value="Genomic_DNA"/>
</dbReference>
<evidence type="ECO:0000313" key="2">
    <source>
        <dbReference type="Proteomes" id="UP000053660"/>
    </source>
</evidence>
<proteinExistence type="predicted"/>
<keyword evidence="2" id="KW-1185">Reference proteome</keyword>
<protein>
    <submittedName>
        <fullName evidence="1">Uncharacterized protein</fullName>
    </submittedName>
</protein>
<dbReference type="Proteomes" id="UP000053660">
    <property type="component" value="Unassembled WGS sequence"/>
</dbReference>
<evidence type="ECO:0000313" key="1">
    <source>
        <dbReference type="EMBL" id="KHJ85159.1"/>
    </source>
</evidence>
<gene>
    <name evidence="1" type="ORF">OESDEN_15119</name>
</gene>
<reference evidence="1 2" key="1">
    <citation type="submission" date="2014-03" db="EMBL/GenBank/DDBJ databases">
        <title>Draft genome of the hookworm Oesophagostomum dentatum.</title>
        <authorList>
            <person name="Mitreva M."/>
        </authorList>
    </citation>
    <scope>NUCLEOTIDE SEQUENCE [LARGE SCALE GENOMIC DNA]</scope>
    <source>
        <strain evidence="1 2">OD-Hann</strain>
    </source>
</reference>